<sequence length="36" mass="4239">MIPLHMDFHYLKLESIHNLSSLRLLETCLTNVPCKK</sequence>
<organism evidence="1">
    <name type="scientific">Anguilla anguilla</name>
    <name type="common">European freshwater eel</name>
    <name type="synonym">Muraena anguilla</name>
    <dbReference type="NCBI Taxonomy" id="7936"/>
    <lineage>
        <taxon>Eukaryota</taxon>
        <taxon>Metazoa</taxon>
        <taxon>Chordata</taxon>
        <taxon>Craniata</taxon>
        <taxon>Vertebrata</taxon>
        <taxon>Euteleostomi</taxon>
        <taxon>Actinopterygii</taxon>
        <taxon>Neopterygii</taxon>
        <taxon>Teleostei</taxon>
        <taxon>Anguilliformes</taxon>
        <taxon>Anguillidae</taxon>
        <taxon>Anguilla</taxon>
    </lineage>
</organism>
<name>A0A0E9UB08_ANGAN</name>
<dbReference type="EMBL" id="GBXM01045556">
    <property type="protein sequence ID" value="JAH63021.1"/>
    <property type="molecule type" value="Transcribed_RNA"/>
</dbReference>
<evidence type="ECO:0000313" key="1">
    <source>
        <dbReference type="EMBL" id="JAH63021.1"/>
    </source>
</evidence>
<proteinExistence type="predicted"/>
<reference evidence="1" key="1">
    <citation type="submission" date="2014-11" db="EMBL/GenBank/DDBJ databases">
        <authorList>
            <person name="Amaro Gonzalez C."/>
        </authorList>
    </citation>
    <scope>NUCLEOTIDE SEQUENCE</scope>
</reference>
<accession>A0A0E9UB08</accession>
<protein>
    <submittedName>
        <fullName evidence="1">Uncharacterized protein</fullName>
    </submittedName>
</protein>
<dbReference type="AlphaFoldDB" id="A0A0E9UB08"/>
<reference evidence="1" key="2">
    <citation type="journal article" date="2015" name="Fish Shellfish Immunol.">
        <title>Early steps in the European eel (Anguilla anguilla)-Vibrio vulnificus interaction in the gills: Role of the RtxA13 toxin.</title>
        <authorList>
            <person name="Callol A."/>
            <person name="Pajuelo D."/>
            <person name="Ebbesson L."/>
            <person name="Teles M."/>
            <person name="MacKenzie S."/>
            <person name="Amaro C."/>
        </authorList>
    </citation>
    <scope>NUCLEOTIDE SEQUENCE</scope>
</reference>